<evidence type="ECO:0000313" key="4">
    <source>
        <dbReference type="Proteomes" id="UP000261052"/>
    </source>
</evidence>
<dbReference type="EMBL" id="QRUJ01000053">
    <property type="protein sequence ID" value="RGR50885.1"/>
    <property type="molecule type" value="Genomic_DNA"/>
</dbReference>
<dbReference type="EMBL" id="QSHU01000043">
    <property type="protein sequence ID" value="RHC34149.1"/>
    <property type="molecule type" value="Genomic_DNA"/>
</dbReference>
<dbReference type="Proteomes" id="UP000266066">
    <property type="component" value="Unassembled WGS sequence"/>
</dbReference>
<reference evidence="4 5" key="1">
    <citation type="submission" date="2018-08" db="EMBL/GenBank/DDBJ databases">
        <title>A genome reference for cultivated species of the human gut microbiota.</title>
        <authorList>
            <person name="Zou Y."/>
            <person name="Xue W."/>
            <person name="Luo G."/>
        </authorList>
    </citation>
    <scope>NUCLEOTIDE SEQUENCE [LARGE SCALE GENOMIC DNA]</scope>
    <source>
        <strain evidence="2 5">AF25-15</strain>
        <strain evidence="3 6">AM36-3AA</strain>
        <strain evidence="1 4">TF11-15AC</strain>
    </source>
</reference>
<evidence type="ECO:0000313" key="1">
    <source>
        <dbReference type="EMBL" id="RGK38134.1"/>
    </source>
</evidence>
<dbReference type="Proteomes" id="UP000261052">
    <property type="component" value="Unassembled WGS sequence"/>
</dbReference>
<evidence type="ECO:0000313" key="6">
    <source>
        <dbReference type="Proteomes" id="UP000286104"/>
    </source>
</evidence>
<evidence type="ECO:0000313" key="3">
    <source>
        <dbReference type="EMBL" id="RHC34149.1"/>
    </source>
</evidence>
<dbReference type="RefSeq" id="WP_117686926.1">
    <property type="nucleotide sequence ID" value="NZ_QRUJ01000053.1"/>
</dbReference>
<proteinExistence type="predicted"/>
<accession>A0A395UVW0</accession>
<dbReference type="AlphaFoldDB" id="A0A395UVW0"/>
<evidence type="ECO:0000313" key="5">
    <source>
        <dbReference type="Proteomes" id="UP000266066"/>
    </source>
</evidence>
<gene>
    <name evidence="3" type="ORF">DW848_16365</name>
    <name evidence="2" type="ORF">DWY38_16710</name>
    <name evidence="1" type="ORF">DXD13_16005</name>
</gene>
<protein>
    <submittedName>
        <fullName evidence="2">Uncharacterized protein</fullName>
    </submittedName>
</protein>
<organism evidence="2 5">
    <name type="scientific">Agathobacter rectalis</name>
    <dbReference type="NCBI Taxonomy" id="39491"/>
    <lineage>
        <taxon>Bacteria</taxon>
        <taxon>Bacillati</taxon>
        <taxon>Bacillota</taxon>
        <taxon>Clostridia</taxon>
        <taxon>Lachnospirales</taxon>
        <taxon>Lachnospiraceae</taxon>
        <taxon>Agathobacter</taxon>
    </lineage>
</organism>
<name>A0A395UVW0_9FIRM</name>
<dbReference type="Proteomes" id="UP000286104">
    <property type="component" value="Unassembled WGS sequence"/>
</dbReference>
<evidence type="ECO:0000313" key="2">
    <source>
        <dbReference type="EMBL" id="RGR50885.1"/>
    </source>
</evidence>
<dbReference type="EMBL" id="QSQP01000043">
    <property type="protein sequence ID" value="RGK38134.1"/>
    <property type="molecule type" value="Genomic_DNA"/>
</dbReference>
<comment type="caution">
    <text evidence="2">The sequence shown here is derived from an EMBL/GenBank/DDBJ whole genome shotgun (WGS) entry which is preliminary data.</text>
</comment>
<sequence>MWQVQKKETFDIWTNNVCALKIEHLEDKCRVYVDYKGYNVIMPMGMWGFEDEIQDRKIEFEIDGEKGNFKSLSYVVKESDLKLFCDMIFFFLSEHNLDGVLNDVFKY</sequence>